<dbReference type="Proteomes" id="UP000219338">
    <property type="component" value="Unassembled WGS sequence"/>
</dbReference>
<sequence>MNQNYYHYGLLSHYHAPVMNGYCTMPVSTQPYHNTAHATSHGTYPALPQSLPLPSYAPVHTISWGSNVQGSSVAHRSPSINIQSSNALFPYNPAVVVRNRATSDVENSALVTYTQRGTQSSALFPYTGQPSPLSTITTRPNRASSLRQRAPRNCAPSSTSTSSCSTHYSTHTTSSSTRAGSSTEVVHISAGVVNVYIIYHQC</sequence>
<evidence type="ECO:0000313" key="3">
    <source>
        <dbReference type="Proteomes" id="UP000219338"/>
    </source>
</evidence>
<reference evidence="3" key="1">
    <citation type="journal article" date="2017" name="Nat. Ecol. Evol.">
        <title>Genome expansion and lineage-specific genetic innovations in the forest pathogenic fungi Armillaria.</title>
        <authorList>
            <person name="Sipos G."/>
            <person name="Prasanna A.N."/>
            <person name="Walter M.C."/>
            <person name="O'Connor E."/>
            <person name="Balint B."/>
            <person name="Krizsan K."/>
            <person name="Kiss B."/>
            <person name="Hess J."/>
            <person name="Varga T."/>
            <person name="Slot J."/>
            <person name="Riley R."/>
            <person name="Boka B."/>
            <person name="Rigling D."/>
            <person name="Barry K."/>
            <person name="Lee J."/>
            <person name="Mihaltcheva S."/>
            <person name="LaButti K."/>
            <person name="Lipzen A."/>
            <person name="Waldron R."/>
            <person name="Moloney N.M."/>
            <person name="Sperisen C."/>
            <person name="Kredics L."/>
            <person name="Vagvoelgyi C."/>
            <person name="Patrignani A."/>
            <person name="Fitzpatrick D."/>
            <person name="Nagy I."/>
            <person name="Doyle S."/>
            <person name="Anderson J.B."/>
            <person name="Grigoriev I.V."/>
            <person name="Gueldener U."/>
            <person name="Muensterkoetter M."/>
            <person name="Nagy L.G."/>
        </authorList>
    </citation>
    <scope>NUCLEOTIDE SEQUENCE [LARGE SCALE GENOMIC DNA]</scope>
    <source>
        <strain evidence="3">C18/9</strain>
    </source>
</reference>
<gene>
    <name evidence="2" type="ORF">ARMOST_22150</name>
</gene>
<name>A0A284SC27_ARMOS</name>
<feature type="compositionally biased region" description="Low complexity" evidence="1">
    <location>
        <begin position="157"/>
        <end position="182"/>
    </location>
</feature>
<keyword evidence="3" id="KW-1185">Reference proteome</keyword>
<proteinExistence type="predicted"/>
<accession>A0A284SC27</accession>
<protein>
    <submittedName>
        <fullName evidence="2">Uncharacterized protein</fullName>
    </submittedName>
</protein>
<organism evidence="2 3">
    <name type="scientific">Armillaria ostoyae</name>
    <name type="common">Armillaria root rot fungus</name>
    <dbReference type="NCBI Taxonomy" id="47428"/>
    <lineage>
        <taxon>Eukaryota</taxon>
        <taxon>Fungi</taxon>
        <taxon>Dikarya</taxon>
        <taxon>Basidiomycota</taxon>
        <taxon>Agaricomycotina</taxon>
        <taxon>Agaricomycetes</taxon>
        <taxon>Agaricomycetidae</taxon>
        <taxon>Agaricales</taxon>
        <taxon>Marasmiineae</taxon>
        <taxon>Physalacriaceae</taxon>
        <taxon>Armillaria</taxon>
    </lineage>
</organism>
<dbReference type="AlphaFoldDB" id="A0A284SC27"/>
<dbReference type="OrthoDB" id="3068777at2759"/>
<evidence type="ECO:0000256" key="1">
    <source>
        <dbReference type="SAM" id="MobiDB-lite"/>
    </source>
</evidence>
<dbReference type="EMBL" id="FUEG01000062">
    <property type="protein sequence ID" value="SJL18556.1"/>
    <property type="molecule type" value="Genomic_DNA"/>
</dbReference>
<feature type="compositionally biased region" description="Polar residues" evidence="1">
    <location>
        <begin position="122"/>
        <end position="147"/>
    </location>
</feature>
<dbReference type="OMA" id="NVYIIYH"/>
<feature type="region of interest" description="Disordered" evidence="1">
    <location>
        <begin position="122"/>
        <end position="182"/>
    </location>
</feature>
<evidence type="ECO:0000313" key="2">
    <source>
        <dbReference type="EMBL" id="SJL18556.1"/>
    </source>
</evidence>